<dbReference type="InterPro" id="IPR000979">
    <property type="entry name" value="Phosphodiesterase_MJ0936/Vps29"/>
</dbReference>
<dbReference type="PANTHER" id="PTHR11124">
    <property type="entry name" value="VACUOLAR SORTING PROTEIN VPS29"/>
    <property type="match status" value="1"/>
</dbReference>
<evidence type="ECO:0000256" key="1">
    <source>
        <dbReference type="ARBA" id="ARBA00005945"/>
    </source>
</evidence>
<dbReference type="InterPro" id="IPR024654">
    <property type="entry name" value="Calcineurin-like_PHP_lpxH"/>
</dbReference>
<dbReference type="Pfam" id="PF12850">
    <property type="entry name" value="Metallophos_2"/>
    <property type="match status" value="1"/>
</dbReference>
<sequence length="174" mass="18205">MLSRIGLVSDTHGVFDQALEAAFEGVDLIIHAGDVGHHGGHEAVLDALQSIAPTEAVRGNVDNGACLTALPESRLVTHQGWRILIVHIVGSPPAKVDKAAAALVEAHQPDIVVFGHSHKFSVTQDAKVLYINPGSAGPARFKLPRTAAVLTLPAKVRCCGLLLTRPRGADADGV</sequence>
<name>A0AAW1PA23_9CHLO</name>
<accession>A0AAW1PA23</accession>
<feature type="domain" description="Calcineurin-like phosphoesterase" evidence="4">
    <location>
        <begin position="4"/>
        <end position="152"/>
    </location>
</feature>
<dbReference type="SUPFAM" id="SSF56300">
    <property type="entry name" value="Metallo-dependent phosphatases"/>
    <property type="match status" value="1"/>
</dbReference>
<dbReference type="Proteomes" id="UP001489004">
    <property type="component" value="Unassembled WGS sequence"/>
</dbReference>
<evidence type="ECO:0000259" key="4">
    <source>
        <dbReference type="Pfam" id="PF12850"/>
    </source>
</evidence>
<evidence type="ECO:0000256" key="3">
    <source>
        <dbReference type="RuleBase" id="RU362040"/>
    </source>
</evidence>
<dbReference type="InterPro" id="IPR029052">
    <property type="entry name" value="Metallo-depent_PP-like"/>
</dbReference>
<evidence type="ECO:0000313" key="5">
    <source>
        <dbReference type="EMBL" id="KAK9805276.1"/>
    </source>
</evidence>
<reference evidence="5 6" key="1">
    <citation type="journal article" date="2024" name="Nat. Commun.">
        <title>Phylogenomics reveals the evolutionary origins of lichenization in chlorophyte algae.</title>
        <authorList>
            <person name="Puginier C."/>
            <person name="Libourel C."/>
            <person name="Otte J."/>
            <person name="Skaloud P."/>
            <person name="Haon M."/>
            <person name="Grisel S."/>
            <person name="Petersen M."/>
            <person name="Berrin J.G."/>
            <person name="Delaux P.M."/>
            <person name="Dal Grande F."/>
            <person name="Keller J."/>
        </authorList>
    </citation>
    <scope>NUCLEOTIDE SEQUENCE [LARGE SCALE GENOMIC DNA]</scope>
    <source>
        <strain evidence="5 6">SAG 2043</strain>
    </source>
</reference>
<evidence type="ECO:0000256" key="2">
    <source>
        <dbReference type="ARBA" id="ARBA00017767"/>
    </source>
</evidence>
<dbReference type="AlphaFoldDB" id="A0AAW1PA23"/>
<proteinExistence type="inferred from homology"/>
<dbReference type="Gene3D" id="3.60.21.10">
    <property type="match status" value="1"/>
</dbReference>
<evidence type="ECO:0000313" key="6">
    <source>
        <dbReference type="Proteomes" id="UP001489004"/>
    </source>
</evidence>
<keyword evidence="6" id="KW-1185">Reference proteome</keyword>
<comment type="similarity">
    <text evidence="1 3">Belongs to the VPS29 family.</text>
</comment>
<protein>
    <recommendedName>
        <fullName evidence="2 3">Vacuolar protein sorting-associated protein 29</fullName>
    </recommendedName>
</protein>
<comment type="caution">
    <text evidence="5">The sequence shown here is derived from an EMBL/GenBank/DDBJ whole genome shotgun (WGS) entry which is preliminary data.</text>
</comment>
<organism evidence="5 6">
    <name type="scientific">[Myrmecia] bisecta</name>
    <dbReference type="NCBI Taxonomy" id="41462"/>
    <lineage>
        <taxon>Eukaryota</taxon>
        <taxon>Viridiplantae</taxon>
        <taxon>Chlorophyta</taxon>
        <taxon>core chlorophytes</taxon>
        <taxon>Trebouxiophyceae</taxon>
        <taxon>Trebouxiales</taxon>
        <taxon>Trebouxiaceae</taxon>
        <taxon>Myrmecia</taxon>
    </lineage>
</organism>
<dbReference type="NCBIfam" id="TIGR00040">
    <property type="entry name" value="yfcE"/>
    <property type="match status" value="1"/>
</dbReference>
<dbReference type="EMBL" id="JALJOR010000016">
    <property type="protein sequence ID" value="KAK9805276.1"/>
    <property type="molecule type" value="Genomic_DNA"/>
</dbReference>
<gene>
    <name evidence="5" type="ORF">WJX72_010460</name>
</gene>